<sequence length="115" mass="12286">MLPARGRLLKGKCVSLPDLRNQPYIRTDTGRRSARRRPPGPPLQVTSDLSLGVGRWTGSRKVVLSSAGRAVPPSLWTASNGLVHPPPATEGSITRSSPQMLLAALIPKPPPNSHT</sequence>
<dbReference type="EMBL" id="JASSZA010000005">
    <property type="protein sequence ID" value="KAK2110972.1"/>
    <property type="molecule type" value="Genomic_DNA"/>
</dbReference>
<evidence type="ECO:0000313" key="2">
    <source>
        <dbReference type="EMBL" id="KAK2110972.1"/>
    </source>
</evidence>
<comment type="caution">
    <text evidence="2">The sequence shown here is derived from an EMBL/GenBank/DDBJ whole genome shotgun (WGS) entry which is preliminary data.</text>
</comment>
<organism evidence="2 3">
    <name type="scientific">Saguinus oedipus</name>
    <name type="common">Cotton-top tamarin</name>
    <name type="synonym">Oedipomidas oedipus</name>
    <dbReference type="NCBI Taxonomy" id="9490"/>
    <lineage>
        <taxon>Eukaryota</taxon>
        <taxon>Metazoa</taxon>
        <taxon>Chordata</taxon>
        <taxon>Craniata</taxon>
        <taxon>Vertebrata</taxon>
        <taxon>Euteleostomi</taxon>
        <taxon>Mammalia</taxon>
        <taxon>Eutheria</taxon>
        <taxon>Euarchontoglires</taxon>
        <taxon>Primates</taxon>
        <taxon>Haplorrhini</taxon>
        <taxon>Platyrrhini</taxon>
        <taxon>Cebidae</taxon>
        <taxon>Callitrichinae</taxon>
        <taxon>Saguinus</taxon>
    </lineage>
</organism>
<protein>
    <submittedName>
        <fullName evidence="2">Uncharacterized protein</fullName>
    </submittedName>
</protein>
<accession>A0ABQ9VNK3</accession>
<dbReference type="Proteomes" id="UP001266305">
    <property type="component" value="Unassembled WGS sequence"/>
</dbReference>
<evidence type="ECO:0000256" key="1">
    <source>
        <dbReference type="SAM" id="MobiDB-lite"/>
    </source>
</evidence>
<name>A0ABQ9VNK3_SAGOE</name>
<keyword evidence="3" id="KW-1185">Reference proteome</keyword>
<feature type="region of interest" description="Disordered" evidence="1">
    <location>
        <begin position="20"/>
        <end position="49"/>
    </location>
</feature>
<evidence type="ECO:0000313" key="3">
    <source>
        <dbReference type="Proteomes" id="UP001266305"/>
    </source>
</evidence>
<gene>
    <name evidence="2" type="ORF">P7K49_010718</name>
</gene>
<proteinExistence type="predicted"/>
<reference evidence="2 3" key="1">
    <citation type="submission" date="2023-05" db="EMBL/GenBank/DDBJ databases">
        <title>B98-5 Cell Line De Novo Hybrid Assembly: An Optical Mapping Approach.</title>
        <authorList>
            <person name="Kananen K."/>
            <person name="Auerbach J.A."/>
            <person name="Kautto E."/>
            <person name="Blachly J.S."/>
        </authorList>
    </citation>
    <scope>NUCLEOTIDE SEQUENCE [LARGE SCALE GENOMIC DNA]</scope>
    <source>
        <strain evidence="2">B95-8</strain>
        <tissue evidence="2">Cell line</tissue>
    </source>
</reference>